<protein>
    <recommendedName>
        <fullName evidence="1">PAS domain-containing protein</fullName>
    </recommendedName>
</protein>
<dbReference type="SMART" id="SM00091">
    <property type="entry name" value="PAS"/>
    <property type="match status" value="1"/>
</dbReference>
<dbReference type="GO" id="GO:0006355">
    <property type="term" value="P:regulation of DNA-templated transcription"/>
    <property type="evidence" value="ECO:0007669"/>
    <property type="project" value="InterPro"/>
</dbReference>
<proteinExistence type="predicted"/>
<accession>A0A1E7LQI0</accession>
<dbReference type="CDD" id="cd00130">
    <property type="entry name" value="PAS"/>
    <property type="match status" value="1"/>
</dbReference>
<gene>
    <name evidence="2" type="ORF">AN221_22520</name>
</gene>
<dbReference type="SUPFAM" id="SSF55785">
    <property type="entry name" value="PYP-like sensor domain (PAS domain)"/>
    <property type="match status" value="1"/>
</dbReference>
<dbReference type="NCBIfam" id="TIGR00229">
    <property type="entry name" value="sensory_box"/>
    <property type="match status" value="1"/>
</dbReference>
<dbReference type="InterPro" id="IPR035965">
    <property type="entry name" value="PAS-like_dom_sf"/>
</dbReference>
<organism evidence="2 3">
    <name type="scientific">Streptomyces nanshensis</name>
    <dbReference type="NCBI Taxonomy" id="518642"/>
    <lineage>
        <taxon>Bacteria</taxon>
        <taxon>Bacillati</taxon>
        <taxon>Actinomycetota</taxon>
        <taxon>Actinomycetes</taxon>
        <taxon>Kitasatosporales</taxon>
        <taxon>Streptomycetaceae</taxon>
        <taxon>Streptomyces</taxon>
    </lineage>
</organism>
<feature type="domain" description="PAS" evidence="1">
    <location>
        <begin position="8"/>
        <end position="61"/>
    </location>
</feature>
<dbReference type="PROSITE" id="PS50112">
    <property type="entry name" value="PAS"/>
    <property type="match status" value="1"/>
</dbReference>
<evidence type="ECO:0000313" key="2">
    <source>
        <dbReference type="EMBL" id="OEV18472.1"/>
    </source>
</evidence>
<dbReference type="RefSeq" id="WP_167372571.1">
    <property type="nucleotide sequence ID" value="NZ_LJGZ01000093.1"/>
</dbReference>
<name>A0A1E7LQI0_9ACTN</name>
<dbReference type="AlphaFoldDB" id="A0A1E7LQI0"/>
<dbReference type="InterPro" id="IPR000014">
    <property type="entry name" value="PAS"/>
</dbReference>
<dbReference type="Proteomes" id="UP000175971">
    <property type="component" value="Unassembled WGS sequence"/>
</dbReference>
<dbReference type="EMBL" id="LJGZ01000093">
    <property type="protein sequence ID" value="OEV18472.1"/>
    <property type="molecule type" value="Genomic_DNA"/>
</dbReference>
<dbReference type="Pfam" id="PF00989">
    <property type="entry name" value="PAS"/>
    <property type="match status" value="1"/>
</dbReference>
<keyword evidence="3" id="KW-1185">Reference proteome</keyword>
<feature type="non-terminal residue" evidence="2">
    <location>
        <position position="78"/>
    </location>
</feature>
<reference evidence="2 3" key="1">
    <citation type="journal article" date="2016" name="Front. Microbiol.">
        <title>Comparative Genomics Analysis of Streptomyces Species Reveals Their Adaptation to the Marine Environment and Their Diversity at the Genomic Level.</title>
        <authorList>
            <person name="Tian X."/>
            <person name="Zhang Z."/>
            <person name="Yang T."/>
            <person name="Chen M."/>
            <person name="Li J."/>
            <person name="Chen F."/>
            <person name="Yang J."/>
            <person name="Li W."/>
            <person name="Zhang B."/>
            <person name="Zhang Z."/>
            <person name="Wu J."/>
            <person name="Zhang C."/>
            <person name="Long L."/>
            <person name="Xiao J."/>
        </authorList>
    </citation>
    <scope>NUCLEOTIDE SEQUENCE [LARGE SCALE GENOMIC DNA]</scope>
    <source>
        <strain evidence="2 3">SCSIO M10372</strain>
    </source>
</reference>
<comment type="caution">
    <text evidence="2">The sequence shown here is derived from an EMBL/GenBank/DDBJ whole genome shotgun (WGS) entry which is preliminary data.</text>
</comment>
<dbReference type="Gene3D" id="3.30.450.20">
    <property type="entry name" value="PAS domain"/>
    <property type="match status" value="1"/>
</dbReference>
<evidence type="ECO:0000259" key="1">
    <source>
        <dbReference type="PROSITE" id="PS50112"/>
    </source>
</evidence>
<evidence type="ECO:0000313" key="3">
    <source>
        <dbReference type="Proteomes" id="UP000175971"/>
    </source>
</evidence>
<sequence length="78" mass="7827">MSATRAADAADFRGPLDISRAATVVLDGRDTVVGWSPAATALLGYSPREAAGRPLSAFLAPLPADGPLPAASDRPAAP</sequence>
<dbReference type="InterPro" id="IPR013767">
    <property type="entry name" value="PAS_fold"/>
</dbReference>